<dbReference type="HOGENOM" id="CLU_2104095_0_0_10"/>
<keyword evidence="3" id="KW-1185">Reference proteome</keyword>
<dbReference type="PATRIC" id="fig|1121098.3.peg.2849"/>
<dbReference type="STRING" id="1121098.HMPREF1534_02813"/>
<keyword evidence="1" id="KW-0472">Membrane</keyword>
<organism evidence="2 3">
    <name type="scientific">Phocaeicola massiliensis B84634 = Timone 84634 = DSM 17679 = JCM 13223</name>
    <dbReference type="NCBI Taxonomy" id="1121098"/>
    <lineage>
        <taxon>Bacteria</taxon>
        <taxon>Pseudomonadati</taxon>
        <taxon>Bacteroidota</taxon>
        <taxon>Bacteroidia</taxon>
        <taxon>Bacteroidales</taxon>
        <taxon>Bacteroidaceae</taxon>
        <taxon>Phocaeicola</taxon>
    </lineage>
</organism>
<keyword evidence="1" id="KW-0812">Transmembrane</keyword>
<feature type="transmembrane region" description="Helical" evidence="1">
    <location>
        <begin position="6"/>
        <end position="24"/>
    </location>
</feature>
<evidence type="ECO:0000256" key="1">
    <source>
        <dbReference type="SAM" id="Phobius"/>
    </source>
</evidence>
<gene>
    <name evidence="2" type="ORF">HMPREF1534_02813</name>
</gene>
<evidence type="ECO:0000313" key="3">
    <source>
        <dbReference type="Proteomes" id="UP000017831"/>
    </source>
</evidence>
<dbReference type="RefSeq" id="WP_005942471.1">
    <property type="nucleotide sequence ID" value="NZ_KB890339.1"/>
</dbReference>
<dbReference type="EMBL" id="AQHY01000031">
    <property type="protein sequence ID" value="EOA53593.1"/>
    <property type="molecule type" value="Genomic_DNA"/>
</dbReference>
<keyword evidence="1" id="KW-1133">Transmembrane helix</keyword>
<sequence>MKTKRFFLRFILIFTVGANMYFVFKANSEEIEKLPLLTDLEVLADDGKFVRGPRGTNWEEYTTDCTYTKTSGTSVTIGIPGTGVTVSETQTATWTEYNKKVCGYGAGTCLASAGC</sequence>
<evidence type="ECO:0000313" key="2">
    <source>
        <dbReference type="EMBL" id="EOA53593.1"/>
    </source>
</evidence>
<accession>U6REH3</accession>
<dbReference type="Proteomes" id="UP000017831">
    <property type="component" value="Unassembled WGS sequence"/>
</dbReference>
<name>U6REH3_9BACT</name>
<proteinExistence type="predicted"/>
<protein>
    <submittedName>
        <fullName evidence="2">Uncharacterized protein</fullName>
    </submittedName>
</protein>
<comment type="caution">
    <text evidence="2">The sequence shown here is derived from an EMBL/GenBank/DDBJ whole genome shotgun (WGS) entry which is preliminary data.</text>
</comment>
<dbReference type="AlphaFoldDB" id="U6REH3"/>
<reference evidence="2 3" key="1">
    <citation type="submission" date="2013-04" db="EMBL/GenBank/DDBJ databases">
        <title>The Genome Sequence of Bacteroides massiliensis DSM 17679.</title>
        <authorList>
            <consortium name="The Broad Institute Genomics Platform"/>
            <person name="Earl A."/>
            <person name="Ward D."/>
            <person name="Feldgarden M."/>
            <person name="Gevers D."/>
            <person name="Martens E."/>
            <person name="Fenner L."/>
            <person name="Roux V."/>
            <person name="Mallet M.N."/>
            <person name="Raoult D."/>
            <person name="Walker B."/>
            <person name="Young S."/>
            <person name="Zeng Q."/>
            <person name="Gargeya S."/>
            <person name="Fitzgerald M."/>
            <person name="Haas B."/>
            <person name="Abouelleil A."/>
            <person name="Allen A.W."/>
            <person name="Alvarado L."/>
            <person name="Arachchi H.M."/>
            <person name="Berlin A.M."/>
            <person name="Chapman S.B."/>
            <person name="Gainer-Dewar J."/>
            <person name="Goldberg J."/>
            <person name="Griggs A."/>
            <person name="Gujja S."/>
            <person name="Hansen M."/>
            <person name="Howarth C."/>
            <person name="Imamovic A."/>
            <person name="Ireland A."/>
            <person name="Larimer J."/>
            <person name="McCowan C."/>
            <person name="Murphy C."/>
            <person name="Pearson M."/>
            <person name="Poon T.W."/>
            <person name="Priest M."/>
            <person name="Roberts A."/>
            <person name="Saif S."/>
            <person name="Shea T."/>
            <person name="Sisk P."/>
            <person name="Sykes S."/>
            <person name="Wortman J."/>
            <person name="Nusbaum C."/>
            <person name="Birren B."/>
        </authorList>
    </citation>
    <scope>NUCLEOTIDE SEQUENCE [LARGE SCALE GENOMIC DNA]</scope>
    <source>
        <strain evidence="3">B84634 / Timone 84634 / DSM 17679 / JCM 13223</strain>
    </source>
</reference>